<comment type="caution">
    <text evidence="1">The sequence shown here is derived from an EMBL/GenBank/DDBJ whole genome shotgun (WGS) entry which is preliminary data.</text>
</comment>
<dbReference type="InterPro" id="IPR036249">
    <property type="entry name" value="Thioredoxin-like_sf"/>
</dbReference>
<dbReference type="RefSeq" id="WP_085769663.1">
    <property type="nucleotide sequence ID" value="NZ_CP019738.1"/>
</dbReference>
<dbReference type="EMBL" id="JAERKF010000028">
    <property type="protein sequence ID" value="MBS1011797.1"/>
    <property type="molecule type" value="Genomic_DNA"/>
</dbReference>
<name>A0A1W6NKZ6_LEVBR</name>
<organism evidence="1 2">
    <name type="scientific">Levilactobacillus brevis</name>
    <name type="common">Lactobacillus brevis</name>
    <dbReference type="NCBI Taxonomy" id="1580"/>
    <lineage>
        <taxon>Bacteria</taxon>
        <taxon>Bacillati</taxon>
        <taxon>Bacillota</taxon>
        <taxon>Bacilli</taxon>
        <taxon>Lactobacillales</taxon>
        <taxon>Lactobacillaceae</taxon>
        <taxon>Levilactobacillus</taxon>
    </lineage>
</organism>
<reference evidence="1" key="1">
    <citation type="submission" date="2020-12" db="EMBL/GenBank/DDBJ databases">
        <authorList>
            <person name="Mcmullen J.G."/>
        </authorList>
    </citation>
    <scope>NUCLEOTIDE SEQUENCE</scope>
    <source>
        <strain evidence="1">Dm-2019-70</strain>
    </source>
</reference>
<gene>
    <name evidence="1" type="ORF">JK167_13375</name>
</gene>
<sequence>MHQNRFINTDKPQNQSLLKRFSITSVPTIVRVNRDQKVIRYTGTDRTKIRKMMLGGRAND</sequence>
<dbReference type="AlphaFoldDB" id="A0A1W6NKZ6"/>
<accession>A0A1W6NKZ6</accession>
<reference evidence="1" key="2">
    <citation type="submission" date="2022-09" db="EMBL/GenBank/DDBJ databases">
        <title>Genome-inferred correspondence between phylogeny and metabolic traits in the wild Drosophila gut microbiome.</title>
        <authorList>
            <person name="Bueno E."/>
            <person name="Blow F."/>
            <person name="Douglas A.E."/>
        </authorList>
    </citation>
    <scope>NUCLEOTIDE SEQUENCE</scope>
    <source>
        <strain evidence="1">Dm-2019-70</strain>
    </source>
</reference>
<evidence type="ECO:0000313" key="1">
    <source>
        <dbReference type="EMBL" id="MBS1011797.1"/>
    </source>
</evidence>
<proteinExistence type="predicted"/>
<evidence type="ECO:0000313" key="2">
    <source>
        <dbReference type="Proteomes" id="UP000676478"/>
    </source>
</evidence>
<dbReference type="Proteomes" id="UP000676478">
    <property type="component" value="Unassembled WGS sequence"/>
</dbReference>
<protein>
    <submittedName>
        <fullName evidence="1">Uncharacterized protein</fullName>
    </submittedName>
</protein>
<dbReference type="SUPFAM" id="SSF52833">
    <property type="entry name" value="Thioredoxin-like"/>
    <property type="match status" value="1"/>
</dbReference>
<dbReference type="Gene3D" id="3.40.30.10">
    <property type="entry name" value="Glutaredoxin"/>
    <property type="match status" value="1"/>
</dbReference>